<sequence length="382" mass="42299">MTTTMCSSDPSPFTFLSLPIHLQERILSLLPVSYLLPLLSVSRAFPSLLRSPTFPSPPPDLFFLLFSPASPPFSSLISFHPSSRRWISLPLSSHSPLSLSRPSATSSSLAICIFPPTGADNGGPSTVSSPLVALRMFSRLPPQEIPPMIPVGDPYVLAVIPDADVALPRSSDHFKIVAASSWKYGVFSQVYDSRLGNWVPAGEIQSQFVVLGNTALINRSLYVHAYLPDQLLQFDLISHTWKFIIPMPENMMSSHIFSYDQILYLVSGFEDVGVMTSIRVLMLNRGENRESLEWREISILSETEEVFEGFTGSCCWLFHFAAVDRDGLVCLHNSLTNKVLLFDVRDMSWVLVPPCGPVPKDVKWYGYATEMGLEVLMPGVAG</sequence>
<evidence type="ECO:0000313" key="2">
    <source>
        <dbReference type="EMBL" id="KAF3336698.1"/>
    </source>
</evidence>
<dbReference type="PROSITE" id="PS50181">
    <property type="entry name" value="FBOX"/>
    <property type="match status" value="1"/>
</dbReference>
<comment type="caution">
    <text evidence="2">The sequence shown here is derived from an EMBL/GenBank/DDBJ whole genome shotgun (WGS) entry which is preliminary data.</text>
</comment>
<protein>
    <submittedName>
        <fullName evidence="2">F-box/kelch-repeat protein</fullName>
    </submittedName>
</protein>
<dbReference type="Gene3D" id="2.120.10.80">
    <property type="entry name" value="Kelch-type beta propeller"/>
    <property type="match status" value="1"/>
</dbReference>
<name>A0A833RJF4_9POAL</name>
<dbReference type="InterPro" id="IPR001810">
    <property type="entry name" value="F-box_dom"/>
</dbReference>
<dbReference type="EMBL" id="SWLB01000007">
    <property type="protein sequence ID" value="KAF3336698.1"/>
    <property type="molecule type" value="Genomic_DNA"/>
</dbReference>
<dbReference type="Proteomes" id="UP000623129">
    <property type="component" value="Unassembled WGS sequence"/>
</dbReference>
<keyword evidence="3" id="KW-1185">Reference proteome</keyword>
<dbReference type="InterPro" id="IPR036047">
    <property type="entry name" value="F-box-like_dom_sf"/>
</dbReference>
<evidence type="ECO:0000313" key="3">
    <source>
        <dbReference type="Proteomes" id="UP000623129"/>
    </source>
</evidence>
<dbReference type="SUPFAM" id="SSF117281">
    <property type="entry name" value="Kelch motif"/>
    <property type="match status" value="1"/>
</dbReference>
<dbReference type="InterPro" id="IPR015915">
    <property type="entry name" value="Kelch-typ_b-propeller"/>
</dbReference>
<feature type="domain" description="F-box" evidence="1">
    <location>
        <begin position="12"/>
        <end position="66"/>
    </location>
</feature>
<dbReference type="AlphaFoldDB" id="A0A833RJF4"/>
<organism evidence="2 3">
    <name type="scientific">Carex littledalei</name>
    <dbReference type="NCBI Taxonomy" id="544730"/>
    <lineage>
        <taxon>Eukaryota</taxon>
        <taxon>Viridiplantae</taxon>
        <taxon>Streptophyta</taxon>
        <taxon>Embryophyta</taxon>
        <taxon>Tracheophyta</taxon>
        <taxon>Spermatophyta</taxon>
        <taxon>Magnoliopsida</taxon>
        <taxon>Liliopsida</taxon>
        <taxon>Poales</taxon>
        <taxon>Cyperaceae</taxon>
        <taxon>Cyperoideae</taxon>
        <taxon>Cariceae</taxon>
        <taxon>Carex</taxon>
        <taxon>Carex subgen. Euthyceras</taxon>
    </lineage>
</organism>
<dbReference type="OrthoDB" id="1885938at2759"/>
<dbReference type="InterPro" id="IPR050796">
    <property type="entry name" value="SCF_F-box_component"/>
</dbReference>
<reference evidence="2" key="1">
    <citation type="submission" date="2020-01" db="EMBL/GenBank/DDBJ databases">
        <title>Genome sequence of Kobresia littledalei, the first chromosome-level genome in the family Cyperaceae.</title>
        <authorList>
            <person name="Qu G."/>
        </authorList>
    </citation>
    <scope>NUCLEOTIDE SEQUENCE</scope>
    <source>
        <strain evidence="2">C.B.Clarke</strain>
        <tissue evidence="2">Leaf</tissue>
    </source>
</reference>
<accession>A0A833RJF4</accession>
<gene>
    <name evidence="2" type="ORF">FCM35_KLT19284</name>
</gene>
<dbReference type="PANTHER" id="PTHR31672">
    <property type="entry name" value="BNACNNG10540D PROTEIN"/>
    <property type="match status" value="1"/>
</dbReference>
<evidence type="ECO:0000259" key="1">
    <source>
        <dbReference type="PROSITE" id="PS50181"/>
    </source>
</evidence>
<dbReference type="SUPFAM" id="SSF81383">
    <property type="entry name" value="F-box domain"/>
    <property type="match status" value="1"/>
</dbReference>
<proteinExistence type="predicted"/>